<dbReference type="AlphaFoldDB" id="A0A8J7SIV1"/>
<dbReference type="RefSeq" id="WP_200309847.1">
    <property type="nucleotide sequence ID" value="NZ_JAENIM010000009.1"/>
</dbReference>
<proteinExistence type="predicted"/>
<sequence>MNFLCRYVFVSAMAYFTFAQISVAEAVSGENSAPANKSYDSTSTEYQKDLTARVDMHLRSMDFNTLDVSNSIMCRLERLREEMKLNDSDISTIQKFHLGPWKKYTDDLVSFSVPDHPLLEVQKGELVLAEDPFGLYQEDSDLDGRGWEDYYSCSNHEKLEPSETYYIVYGGRHVLAEVVYSKGFSLYENDGFCCGGIWRQVYLFADHQLKVYGIHSSAAQLRGFMSFNDEARLSIKAFVYGLLPYESYRQLGMSLNLQQPSQREESSWRKFLVEEVGHKHRLGWFHPEMTLADLKSVFGDKYELRGNEVVFPPYDPMSTISPDEIEYSSYKLEMRDGKLFKINQPRMWTW</sequence>
<dbReference type="Proteomes" id="UP000624703">
    <property type="component" value="Unassembled WGS sequence"/>
</dbReference>
<name>A0A8J7SIV1_9BACT</name>
<evidence type="ECO:0008006" key="4">
    <source>
        <dbReference type="Google" id="ProtNLM"/>
    </source>
</evidence>
<keyword evidence="1" id="KW-0732">Signal</keyword>
<gene>
    <name evidence="2" type="ORF">JIN82_01415</name>
</gene>
<keyword evidence="3" id="KW-1185">Reference proteome</keyword>
<feature type="signal peptide" evidence="1">
    <location>
        <begin position="1"/>
        <end position="19"/>
    </location>
</feature>
<dbReference type="EMBL" id="JAENIM010000009">
    <property type="protein sequence ID" value="MBK1789805.1"/>
    <property type="molecule type" value="Genomic_DNA"/>
</dbReference>
<feature type="chain" id="PRO_5035309423" description="YARHG domain-containing protein" evidence="1">
    <location>
        <begin position="20"/>
        <end position="350"/>
    </location>
</feature>
<comment type="caution">
    <text evidence="2">The sequence shown here is derived from an EMBL/GenBank/DDBJ whole genome shotgun (WGS) entry which is preliminary data.</text>
</comment>
<evidence type="ECO:0000313" key="3">
    <source>
        <dbReference type="Proteomes" id="UP000624703"/>
    </source>
</evidence>
<evidence type="ECO:0000256" key="1">
    <source>
        <dbReference type="SAM" id="SignalP"/>
    </source>
</evidence>
<reference evidence="2" key="1">
    <citation type="submission" date="2021-01" db="EMBL/GenBank/DDBJ databases">
        <title>Modified the classification status of verrucomicrobia.</title>
        <authorList>
            <person name="Feng X."/>
        </authorList>
    </citation>
    <scope>NUCLEOTIDE SEQUENCE</scope>
    <source>
        <strain evidence="2">_KCTC 22039</strain>
    </source>
</reference>
<accession>A0A8J7SIV1</accession>
<organism evidence="2 3">
    <name type="scientific">Persicirhabdus sediminis</name>
    <dbReference type="NCBI Taxonomy" id="454144"/>
    <lineage>
        <taxon>Bacteria</taxon>
        <taxon>Pseudomonadati</taxon>
        <taxon>Verrucomicrobiota</taxon>
        <taxon>Verrucomicrobiia</taxon>
        <taxon>Verrucomicrobiales</taxon>
        <taxon>Verrucomicrobiaceae</taxon>
        <taxon>Persicirhabdus</taxon>
    </lineage>
</organism>
<evidence type="ECO:0000313" key="2">
    <source>
        <dbReference type="EMBL" id="MBK1789805.1"/>
    </source>
</evidence>
<protein>
    <recommendedName>
        <fullName evidence="4">YARHG domain-containing protein</fullName>
    </recommendedName>
</protein>